<dbReference type="InterPro" id="IPR018211">
    <property type="entry name" value="ADH_Fe_CS"/>
</dbReference>
<dbReference type="InterPro" id="IPR039697">
    <property type="entry name" value="Alcohol_dehydrogenase_Fe"/>
</dbReference>
<dbReference type="InterPro" id="IPR056798">
    <property type="entry name" value="ADH_Fe_C"/>
</dbReference>
<keyword evidence="2 6" id="KW-0560">Oxidoreductase</keyword>
<dbReference type="eggNOG" id="COG1454">
    <property type="taxonomic scope" value="Bacteria"/>
</dbReference>
<dbReference type="PANTHER" id="PTHR11496">
    <property type="entry name" value="ALCOHOL DEHYDROGENASE"/>
    <property type="match status" value="1"/>
</dbReference>
<dbReference type="FunFam" id="1.20.1090.10:FF:000001">
    <property type="entry name" value="Aldehyde-alcohol dehydrogenase"/>
    <property type="match status" value="1"/>
</dbReference>
<dbReference type="OrthoDB" id="9804734at2"/>
<dbReference type="KEGG" id="tpz:Tph_c18280"/>
<protein>
    <submittedName>
        <fullName evidence="6">1,3-propanediol dehydrogenase DhaT</fullName>
        <ecNumber evidence="6">1.1.1.202</ecNumber>
    </submittedName>
</protein>
<dbReference type="Gene3D" id="3.40.50.1970">
    <property type="match status" value="1"/>
</dbReference>
<dbReference type="FunFam" id="3.40.50.1970:FF:000003">
    <property type="entry name" value="Alcohol dehydrogenase, iron-containing"/>
    <property type="match status" value="1"/>
</dbReference>
<dbReference type="HOGENOM" id="CLU_007207_0_0_9"/>
<dbReference type="Proteomes" id="UP000000467">
    <property type="component" value="Chromosome"/>
</dbReference>
<comment type="similarity">
    <text evidence="1">Belongs to the iron-containing alcohol dehydrogenase family.</text>
</comment>
<dbReference type="PROSITE" id="PS00913">
    <property type="entry name" value="ADH_IRON_1"/>
    <property type="match status" value="1"/>
</dbReference>
<feature type="domain" description="Fe-containing alcohol dehydrogenase-like C-terminal" evidence="5">
    <location>
        <begin position="188"/>
        <end position="382"/>
    </location>
</feature>
<evidence type="ECO:0000256" key="3">
    <source>
        <dbReference type="ARBA" id="ARBA00023027"/>
    </source>
</evidence>
<dbReference type="InterPro" id="IPR001670">
    <property type="entry name" value="ADH_Fe/GldA"/>
</dbReference>
<dbReference type="SUPFAM" id="SSF56796">
    <property type="entry name" value="Dehydroquinate synthase-like"/>
    <property type="match status" value="1"/>
</dbReference>
<keyword evidence="7" id="KW-1185">Reference proteome</keyword>
<dbReference type="GO" id="GO:0004022">
    <property type="term" value="F:alcohol dehydrogenase (NAD+) activity"/>
    <property type="evidence" value="ECO:0007669"/>
    <property type="project" value="UniProtKB-ARBA"/>
</dbReference>
<evidence type="ECO:0000256" key="1">
    <source>
        <dbReference type="ARBA" id="ARBA00007358"/>
    </source>
</evidence>
<name>K4LJ81_THEPS</name>
<dbReference type="Pfam" id="PF25137">
    <property type="entry name" value="ADH_Fe_C"/>
    <property type="match status" value="1"/>
</dbReference>
<dbReference type="PANTHER" id="PTHR11496:SF102">
    <property type="entry name" value="ALCOHOL DEHYDROGENASE 4"/>
    <property type="match status" value="1"/>
</dbReference>
<gene>
    <name evidence="6" type="primary">dhaT4</name>
    <name evidence="6" type="ordered locus">Tph_c18280</name>
</gene>
<proteinExistence type="inferred from homology"/>
<dbReference type="EC" id="1.1.1.202" evidence="6"/>
<evidence type="ECO:0000259" key="5">
    <source>
        <dbReference type="Pfam" id="PF25137"/>
    </source>
</evidence>
<feature type="domain" description="Alcohol dehydrogenase iron-type/glycerol dehydrogenase GldA" evidence="4">
    <location>
        <begin position="9"/>
        <end position="177"/>
    </location>
</feature>
<evidence type="ECO:0000259" key="4">
    <source>
        <dbReference type="Pfam" id="PF00465"/>
    </source>
</evidence>
<dbReference type="EMBL" id="CP003732">
    <property type="protein sequence ID" value="AFV12025.1"/>
    <property type="molecule type" value="Genomic_DNA"/>
</dbReference>
<sequence>MLFDFLVTPRIIFGPGSSGRLGVEAKSFGKKLLLCMGKKSLQSGGMIERVVGPLKAAGLEVVYFGGIAPEPTLSVVAEGLQIARRYGVELVIGVGGGSVIDVAKAIAGLYFQEGRVEDYFTGARELGETVLPWIAVPTTAGSGAEVTRNAVLSDPASGRKQSIRNDSWTARVAVVDPVLTMTMPRRLTAQTGMDALTHALEAYTSRWATPLTDCLALEAAVLICRNLYSAYRKGSDREARQQVMLGSLMAGMALNNARAGAVHALAHPVGIRYGIPHGMVCGILLPFVMEFNLTHAAEKYARLARELGIVSGDGGAEEAAERLLHFVRALKQRLELPARLGEVGLEESDIPELVEAALESGSLAANIRKAAFSDLEEILKKNL</sequence>
<organism evidence="6 7">
    <name type="scientific">Thermacetogenium phaeum (strain ATCC BAA-254 / DSM 26808 / PB)</name>
    <dbReference type="NCBI Taxonomy" id="1089553"/>
    <lineage>
        <taxon>Bacteria</taxon>
        <taxon>Bacillati</taxon>
        <taxon>Bacillota</taxon>
        <taxon>Clostridia</taxon>
        <taxon>Thermoanaerobacterales</taxon>
        <taxon>Thermoanaerobacteraceae</taxon>
        <taxon>Thermacetogenium</taxon>
    </lineage>
</organism>
<accession>K4LJ81</accession>
<keyword evidence="3" id="KW-0520">NAD</keyword>
<dbReference type="RefSeq" id="WP_015050902.1">
    <property type="nucleotide sequence ID" value="NC_018870.1"/>
</dbReference>
<dbReference type="Gene3D" id="1.20.1090.10">
    <property type="entry name" value="Dehydroquinate synthase-like - alpha domain"/>
    <property type="match status" value="1"/>
</dbReference>
<dbReference type="Pfam" id="PF00465">
    <property type="entry name" value="Fe-ADH"/>
    <property type="match status" value="1"/>
</dbReference>
<dbReference type="GO" id="GO:0046872">
    <property type="term" value="F:metal ion binding"/>
    <property type="evidence" value="ECO:0007669"/>
    <property type="project" value="InterPro"/>
</dbReference>
<reference evidence="6 7" key="1">
    <citation type="journal article" date="2012" name="BMC Genomics">
        <title>Genome-guided analysis of physiological and morphological traits of the fermentative acetate oxidizer Thermacetogenium phaeum.</title>
        <authorList>
            <person name="Oehler D."/>
            <person name="Poehlein A."/>
            <person name="Leimbach A."/>
            <person name="Muller N."/>
            <person name="Daniel R."/>
            <person name="Gottschalk G."/>
            <person name="Schink B."/>
        </authorList>
    </citation>
    <scope>NUCLEOTIDE SEQUENCE [LARGE SCALE GENOMIC DNA]</scope>
    <source>
        <strain evidence="7">ATCC BAA-254 / DSM 26808 / PB</strain>
    </source>
</reference>
<evidence type="ECO:0000256" key="2">
    <source>
        <dbReference type="ARBA" id="ARBA00023002"/>
    </source>
</evidence>
<dbReference type="AlphaFoldDB" id="K4LJ81"/>
<dbReference type="STRING" id="1089553.Tph_c18280"/>
<evidence type="ECO:0000313" key="7">
    <source>
        <dbReference type="Proteomes" id="UP000000467"/>
    </source>
</evidence>
<dbReference type="GO" id="GO:0047516">
    <property type="term" value="F:1,3-propanediol dehydrogenase activity"/>
    <property type="evidence" value="ECO:0007669"/>
    <property type="project" value="UniProtKB-EC"/>
</dbReference>
<evidence type="ECO:0000313" key="6">
    <source>
        <dbReference type="EMBL" id="AFV12025.1"/>
    </source>
</evidence>
<dbReference type="CDD" id="cd08183">
    <property type="entry name" value="Fe-ADH-like"/>
    <property type="match status" value="1"/>
</dbReference>